<feature type="compositionally biased region" description="Low complexity" evidence="7">
    <location>
        <begin position="1"/>
        <end position="16"/>
    </location>
</feature>
<keyword evidence="4 5" id="KW-0539">Nucleus</keyword>
<dbReference type="PANTHER" id="PTHR46123">
    <property type="entry name" value="MIX-TYPE HOMEOBOX GENE 1-RELATED"/>
    <property type="match status" value="1"/>
</dbReference>
<dbReference type="Pfam" id="PF00046">
    <property type="entry name" value="Homeodomain"/>
    <property type="match status" value="1"/>
</dbReference>
<feature type="region of interest" description="Disordered" evidence="7">
    <location>
        <begin position="129"/>
        <end position="160"/>
    </location>
</feature>
<dbReference type="SUPFAM" id="SSF46689">
    <property type="entry name" value="Homeodomain-like"/>
    <property type="match status" value="1"/>
</dbReference>
<evidence type="ECO:0000313" key="9">
    <source>
        <dbReference type="EMBL" id="CEP17089.1"/>
    </source>
</evidence>
<dbReference type="Proteomes" id="UP000054107">
    <property type="component" value="Unassembled WGS sequence"/>
</dbReference>
<dbReference type="AlphaFoldDB" id="A0A0B7NQ34"/>
<feature type="DNA-binding region" description="Homeobox" evidence="5">
    <location>
        <begin position="18"/>
        <end position="77"/>
    </location>
</feature>
<dbReference type="GO" id="GO:0000981">
    <property type="term" value="F:DNA-binding transcription factor activity, RNA polymerase II-specific"/>
    <property type="evidence" value="ECO:0007669"/>
    <property type="project" value="InterPro"/>
</dbReference>
<keyword evidence="3 5" id="KW-0371">Homeobox</keyword>
<gene>
    <name evidence="9" type="primary">PARPA_11381.1 scaffold 44101</name>
</gene>
<dbReference type="SMART" id="SM00389">
    <property type="entry name" value="HOX"/>
    <property type="match status" value="1"/>
</dbReference>
<dbReference type="EMBL" id="LN733608">
    <property type="protein sequence ID" value="CEP17089.1"/>
    <property type="molecule type" value="Genomic_DNA"/>
</dbReference>
<keyword evidence="10" id="KW-1185">Reference proteome</keyword>
<evidence type="ECO:0000256" key="6">
    <source>
        <dbReference type="RuleBase" id="RU000682"/>
    </source>
</evidence>
<keyword evidence="2 5" id="KW-0238">DNA-binding</keyword>
<feature type="region of interest" description="Disordered" evidence="7">
    <location>
        <begin position="1"/>
        <end position="28"/>
    </location>
</feature>
<dbReference type="InterPro" id="IPR009057">
    <property type="entry name" value="Homeodomain-like_sf"/>
</dbReference>
<organism evidence="9 10">
    <name type="scientific">Parasitella parasitica</name>
    <dbReference type="NCBI Taxonomy" id="35722"/>
    <lineage>
        <taxon>Eukaryota</taxon>
        <taxon>Fungi</taxon>
        <taxon>Fungi incertae sedis</taxon>
        <taxon>Mucoromycota</taxon>
        <taxon>Mucoromycotina</taxon>
        <taxon>Mucoromycetes</taxon>
        <taxon>Mucorales</taxon>
        <taxon>Mucorineae</taxon>
        <taxon>Mucoraceae</taxon>
        <taxon>Parasitella</taxon>
    </lineage>
</organism>
<protein>
    <recommendedName>
        <fullName evidence="8">Homeobox domain-containing protein</fullName>
    </recommendedName>
</protein>
<comment type="subcellular location">
    <subcellularLocation>
        <location evidence="1 5 6">Nucleus</location>
    </subcellularLocation>
</comment>
<evidence type="ECO:0000256" key="2">
    <source>
        <dbReference type="ARBA" id="ARBA00023125"/>
    </source>
</evidence>
<dbReference type="PANTHER" id="PTHR46123:SF4">
    <property type="entry name" value="MIX-TYPE HOMEOBOX GENE 1-RELATED"/>
    <property type="match status" value="1"/>
</dbReference>
<dbReference type="CDD" id="cd00086">
    <property type="entry name" value="homeodomain"/>
    <property type="match status" value="1"/>
</dbReference>
<feature type="compositionally biased region" description="Low complexity" evidence="7">
    <location>
        <begin position="145"/>
        <end position="160"/>
    </location>
</feature>
<dbReference type="InterPro" id="IPR017970">
    <property type="entry name" value="Homeobox_CS"/>
</dbReference>
<accession>A0A0B7NQ34</accession>
<proteinExistence type="predicted"/>
<reference evidence="9 10" key="1">
    <citation type="submission" date="2014-09" db="EMBL/GenBank/DDBJ databases">
        <authorList>
            <person name="Ellenberger Sabrina"/>
        </authorList>
    </citation>
    <scope>NUCLEOTIDE SEQUENCE [LARGE SCALE GENOMIC DNA]</scope>
    <source>
        <strain evidence="9 10">CBS 412.66</strain>
    </source>
</reference>
<dbReference type="PROSITE" id="PS00027">
    <property type="entry name" value="HOMEOBOX_1"/>
    <property type="match status" value="1"/>
</dbReference>
<dbReference type="PROSITE" id="PS50071">
    <property type="entry name" value="HOMEOBOX_2"/>
    <property type="match status" value="1"/>
</dbReference>
<evidence type="ECO:0000256" key="7">
    <source>
        <dbReference type="SAM" id="MobiDB-lite"/>
    </source>
</evidence>
<dbReference type="OrthoDB" id="6159439at2759"/>
<dbReference type="InterPro" id="IPR001356">
    <property type="entry name" value="HD"/>
</dbReference>
<evidence type="ECO:0000256" key="5">
    <source>
        <dbReference type="PROSITE-ProRule" id="PRU00108"/>
    </source>
</evidence>
<evidence type="ECO:0000256" key="3">
    <source>
        <dbReference type="ARBA" id="ARBA00023155"/>
    </source>
</evidence>
<evidence type="ECO:0000256" key="1">
    <source>
        <dbReference type="ARBA" id="ARBA00004123"/>
    </source>
</evidence>
<evidence type="ECO:0000313" key="10">
    <source>
        <dbReference type="Proteomes" id="UP000054107"/>
    </source>
</evidence>
<name>A0A0B7NQ34_9FUNG</name>
<evidence type="ECO:0000259" key="8">
    <source>
        <dbReference type="PROSITE" id="PS50071"/>
    </source>
</evidence>
<dbReference type="GO" id="GO:0000977">
    <property type="term" value="F:RNA polymerase II transcription regulatory region sequence-specific DNA binding"/>
    <property type="evidence" value="ECO:0007669"/>
    <property type="project" value="TreeGrafter"/>
</dbReference>
<dbReference type="Pfam" id="PF24818">
    <property type="entry name" value="PH_TRF2_HOY1"/>
    <property type="match status" value="1"/>
</dbReference>
<dbReference type="GO" id="GO:0005634">
    <property type="term" value="C:nucleus"/>
    <property type="evidence" value="ECO:0007669"/>
    <property type="project" value="UniProtKB-SubCell"/>
</dbReference>
<feature type="domain" description="Homeobox" evidence="8">
    <location>
        <begin position="16"/>
        <end position="76"/>
    </location>
</feature>
<dbReference type="InterPro" id="IPR057939">
    <property type="entry name" value="TRF2_HOY1_PH"/>
</dbReference>
<dbReference type="Gene3D" id="1.10.10.60">
    <property type="entry name" value="Homeodomain-like"/>
    <property type="match status" value="1"/>
</dbReference>
<dbReference type="InterPro" id="IPR051306">
    <property type="entry name" value="Homeobox_regulator"/>
</dbReference>
<evidence type="ECO:0000256" key="4">
    <source>
        <dbReference type="ARBA" id="ARBA00023242"/>
    </source>
</evidence>
<dbReference type="STRING" id="35722.A0A0B7NQ34"/>
<sequence length="436" mass="49175">MSESTPPLQQSSSSTTDDSKKRTRVTPSQLSVLEETFSVSATPDSKMRKQLAFKLQMPERSIQIWFQNRRAKVKMLQRRVLLRQEQEAARARLCAEAAPQHGIPYWYSHLPNRHQKLPIHRAWSSDMVPQPQNAYPLPPPPPPLSQMFQQQQQQHYDTPPSISVTGPTTAAELEEDIYSLTISPSPTPQSFLSSNNGIPKRMAFSVVPTESEPLSSTSFMNQATTGLITATAVTVGSWHRMKISQQDLMCFYKLNERAFSWHIRDSNYHFKMMISFDSIASIELNVLEDHISAQIDMDLLEAPIFFMENNSTWIQCSDFTEGMQASVVLHHTVRGLAADLRQELLAIAGMDERLCQLTRFPTTIDLMMPPPTSIHHHHAMAAAAAAAAAVTASSSSHQSIEHAFLMQPQDTRQQNWRHQSVPLSSATDYWVPPYPI</sequence>